<dbReference type="Gene3D" id="1.10.1040.10">
    <property type="entry name" value="N-(1-d-carboxylethyl)-l-norvaline Dehydrogenase, domain 2"/>
    <property type="match status" value="1"/>
</dbReference>
<dbReference type="InterPro" id="IPR006115">
    <property type="entry name" value="6PGDH_NADP-bd"/>
</dbReference>
<evidence type="ECO:0000259" key="4">
    <source>
        <dbReference type="Pfam" id="PF03446"/>
    </source>
</evidence>
<gene>
    <name evidence="6" type="ORF">SAMN05444158_3460</name>
</gene>
<reference evidence="7" key="1">
    <citation type="submission" date="2016-10" db="EMBL/GenBank/DDBJ databases">
        <authorList>
            <person name="Varghese N."/>
            <person name="Submissions S."/>
        </authorList>
    </citation>
    <scope>NUCLEOTIDE SEQUENCE [LARGE SCALE GENOMIC DNA]</scope>
    <source>
        <strain evidence="7">GAS369</strain>
    </source>
</reference>
<dbReference type="RefSeq" id="WP_244549127.1">
    <property type="nucleotide sequence ID" value="NZ_LT629750.1"/>
</dbReference>
<name>A0A1H1VL24_9BRAD</name>
<dbReference type="InterPro" id="IPR029154">
    <property type="entry name" value="HIBADH-like_NADP-bd"/>
</dbReference>
<organism evidence="6 7">
    <name type="scientific">Bradyrhizobium canariense</name>
    <dbReference type="NCBI Taxonomy" id="255045"/>
    <lineage>
        <taxon>Bacteria</taxon>
        <taxon>Pseudomonadati</taxon>
        <taxon>Pseudomonadota</taxon>
        <taxon>Alphaproteobacteria</taxon>
        <taxon>Hyphomicrobiales</taxon>
        <taxon>Nitrobacteraceae</taxon>
        <taxon>Bradyrhizobium</taxon>
    </lineage>
</organism>
<sequence>MANDVVVGFVGLGTMGGKMATNLLKAGYQVVVHDLHRQSAGHHLQAGAEWADTPRALAERSDVIFTSLPEPSDVERVSLGADGLIEGVRKGAAYFDLSTNSQSVVKKIHEAFAARGAHMLDAPVSGGPSGAASRKMAIWVGGDKAAYDRHKAVLDAMGDRPSYIGPIGTATVAKLVHNMSGYAITCALAETFTMGVKAGMDPVALWEAVRQGVVGRRLTFDGLLDQFLPGKYDPPNFALKLATKDVALATALGRELGVPMRICNLAHAEMTEACNRGWEGRDSRSVMLLQQERAGVKIAADPEHVKQAAERAKSG</sequence>
<dbReference type="Proteomes" id="UP000243904">
    <property type="component" value="Chromosome I"/>
</dbReference>
<dbReference type="InterPro" id="IPR002204">
    <property type="entry name" value="3-OH-isobutyrate_DH-rel_CS"/>
</dbReference>
<dbReference type="GO" id="GO:0050661">
    <property type="term" value="F:NADP binding"/>
    <property type="evidence" value="ECO:0007669"/>
    <property type="project" value="InterPro"/>
</dbReference>
<feature type="active site" evidence="3">
    <location>
        <position position="174"/>
    </location>
</feature>
<dbReference type="SUPFAM" id="SSF51735">
    <property type="entry name" value="NAD(P)-binding Rossmann-fold domains"/>
    <property type="match status" value="1"/>
</dbReference>
<keyword evidence="2" id="KW-0520">NAD</keyword>
<dbReference type="InterPro" id="IPR008927">
    <property type="entry name" value="6-PGluconate_DH-like_C_sf"/>
</dbReference>
<dbReference type="PROSITE" id="PS00895">
    <property type="entry name" value="3_HYDROXYISOBUT_DH"/>
    <property type="match status" value="1"/>
</dbReference>
<dbReference type="AlphaFoldDB" id="A0A1H1VL24"/>
<dbReference type="PANTHER" id="PTHR22981">
    <property type="entry name" value="3-HYDROXYISOBUTYRATE DEHYDROGENASE-RELATED"/>
    <property type="match status" value="1"/>
</dbReference>
<dbReference type="Pfam" id="PF14833">
    <property type="entry name" value="NAD_binding_11"/>
    <property type="match status" value="1"/>
</dbReference>
<feature type="domain" description="6-phosphogluconate dehydrogenase NADP-binding" evidence="4">
    <location>
        <begin position="7"/>
        <end position="165"/>
    </location>
</feature>
<evidence type="ECO:0000256" key="1">
    <source>
        <dbReference type="ARBA" id="ARBA00023002"/>
    </source>
</evidence>
<dbReference type="GO" id="GO:0016054">
    <property type="term" value="P:organic acid catabolic process"/>
    <property type="evidence" value="ECO:0007669"/>
    <property type="project" value="UniProtKB-ARBA"/>
</dbReference>
<evidence type="ECO:0000256" key="2">
    <source>
        <dbReference type="ARBA" id="ARBA00023027"/>
    </source>
</evidence>
<evidence type="ECO:0000313" key="6">
    <source>
        <dbReference type="EMBL" id="SDS85502.1"/>
    </source>
</evidence>
<dbReference type="SUPFAM" id="SSF48179">
    <property type="entry name" value="6-phosphogluconate dehydrogenase C-terminal domain-like"/>
    <property type="match status" value="1"/>
</dbReference>
<dbReference type="GO" id="GO:0016616">
    <property type="term" value="F:oxidoreductase activity, acting on the CH-OH group of donors, NAD or NADP as acceptor"/>
    <property type="evidence" value="ECO:0007669"/>
    <property type="project" value="TreeGrafter"/>
</dbReference>
<evidence type="ECO:0000259" key="5">
    <source>
        <dbReference type="Pfam" id="PF14833"/>
    </source>
</evidence>
<dbReference type="InterPro" id="IPR013328">
    <property type="entry name" value="6PGD_dom2"/>
</dbReference>
<accession>A0A1H1VL24</accession>
<dbReference type="InterPro" id="IPR015815">
    <property type="entry name" value="HIBADH-related"/>
</dbReference>
<dbReference type="PIRSF" id="PIRSF000103">
    <property type="entry name" value="HIBADH"/>
    <property type="match status" value="1"/>
</dbReference>
<keyword evidence="7" id="KW-1185">Reference proteome</keyword>
<dbReference type="Pfam" id="PF03446">
    <property type="entry name" value="NAD_binding_2"/>
    <property type="match status" value="1"/>
</dbReference>
<dbReference type="EMBL" id="LT629750">
    <property type="protein sequence ID" value="SDS85502.1"/>
    <property type="molecule type" value="Genomic_DNA"/>
</dbReference>
<feature type="domain" description="3-hydroxyisobutyrate dehydrogenase-like NAD-binding" evidence="5">
    <location>
        <begin position="168"/>
        <end position="286"/>
    </location>
</feature>
<keyword evidence="1" id="KW-0560">Oxidoreductase</keyword>
<protein>
    <submittedName>
        <fullName evidence="6">3-hydroxyisobutyrate dehydrogenase</fullName>
    </submittedName>
</protein>
<evidence type="ECO:0000313" key="7">
    <source>
        <dbReference type="Proteomes" id="UP000243904"/>
    </source>
</evidence>
<evidence type="ECO:0000256" key="3">
    <source>
        <dbReference type="PIRSR" id="PIRSR000103-1"/>
    </source>
</evidence>
<dbReference type="PANTHER" id="PTHR22981:SF7">
    <property type="entry name" value="3-HYDROXYISOBUTYRATE DEHYDROGENASE, MITOCHONDRIAL"/>
    <property type="match status" value="1"/>
</dbReference>
<proteinExistence type="predicted"/>
<dbReference type="InterPro" id="IPR036291">
    <property type="entry name" value="NAD(P)-bd_dom_sf"/>
</dbReference>
<dbReference type="GO" id="GO:0051287">
    <property type="term" value="F:NAD binding"/>
    <property type="evidence" value="ECO:0007669"/>
    <property type="project" value="InterPro"/>
</dbReference>
<dbReference type="Gene3D" id="3.40.50.720">
    <property type="entry name" value="NAD(P)-binding Rossmann-like Domain"/>
    <property type="match status" value="1"/>
</dbReference>